<dbReference type="SUPFAM" id="SSF47240">
    <property type="entry name" value="Ferritin-like"/>
    <property type="match status" value="1"/>
</dbReference>
<sequence length="169" mass="19319">MISRSSDRLVAWLRQAYVMEREAEAMLSVQVRRIDHYPILARRLQQHLYETQEQARKLEACLARHGASVPSVKGATASFMAAMHAACNTLVSDEVMRDVVVDYAFEHMEVAIYETLVVAAEAAEDLETRAVCLEIFEQERTMASWLVEHLESTARQFLDMEQSEVEAKR</sequence>
<protein>
    <submittedName>
        <fullName evidence="1">Ferritin-like domain-containing protein</fullName>
    </submittedName>
</protein>
<dbReference type="InterPro" id="IPR009078">
    <property type="entry name" value="Ferritin-like_SF"/>
</dbReference>
<dbReference type="Gene3D" id="1.20.1260.10">
    <property type="match status" value="1"/>
</dbReference>
<evidence type="ECO:0000313" key="2">
    <source>
        <dbReference type="Proteomes" id="UP000673447"/>
    </source>
</evidence>
<dbReference type="InterPro" id="IPR010287">
    <property type="entry name" value="DUF892_YciF-like"/>
</dbReference>
<gene>
    <name evidence="1" type="ORF">J5837_03125</name>
</gene>
<proteinExistence type="predicted"/>
<dbReference type="AlphaFoldDB" id="A0A940WZB5"/>
<accession>A0A940WZB5</accession>
<organism evidence="1 2">
    <name type="scientific">Pseudoxanthomonas helianthi</name>
    <dbReference type="NCBI Taxonomy" id="1453541"/>
    <lineage>
        <taxon>Bacteria</taxon>
        <taxon>Pseudomonadati</taxon>
        <taxon>Pseudomonadota</taxon>
        <taxon>Gammaproteobacteria</taxon>
        <taxon>Lysobacterales</taxon>
        <taxon>Lysobacteraceae</taxon>
        <taxon>Pseudoxanthomonas</taxon>
    </lineage>
</organism>
<dbReference type="InterPro" id="IPR012347">
    <property type="entry name" value="Ferritin-like"/>
</dbReference>
<keyword evidence="2" id="KW-1185">Reference proteome</keyword>
<dbReference type="Proteomes" id="UP000673447">
    <property type="component" value="Unassembled WGS sequence"/>
</dbReference>
<dbReference type="EMBL" id="JAGKTC010000001">
    <property type="protein sequence ID" value="MBP3983405.1"/>
    <property type="molecule type" value="Genomic_DNA"/>
</dbReference>
<reference evidence="1" key="1">
    <citation type="journal article" date="2016" name="Int. J. Syst. Evol. Microbiol.">
        <title>Pseudoxanthomonas helianthi sp. nov., isolated from roots of Jerusalem artichoke (Helianthus tuberosus).</title>
        <authorList>
            <person name="Kittiwongwattana C."/>
            <person name="Thawai C."/>
        </authorList>
    </citation>
    <scope>NUCLEOTIDE SEQUENCE</scope>
    <source>
        <strain evidence="1">110414</strain>
    </source>
</reference>
<dbReference type="RefSeq" id="WP_210535258.1">
    <property type="nucleotide sequence ID" value="NZ_JAGKTC010000001.1"/>
</dbReference>
<name>A0A940WZB5_9GAMM</name>
<reference evidence="1" key="2">
    <citation type="submission" date="2021-03" db="EMBL/GenBank/DDBJ databases">
        <authorList>
            <person name="Cao W."/>
        </authorList>
    </citation>
    <scope>NUCLEOTIDE SEQUENCE</scope>
    <source>
        <strain evidence="1">110414</strain>
    </source>
</reference>
<evidence type="ECO:0000313" key="1">
    <source>
        <dbReference type="EMBL" id="MBP3983405.1"/>
    </source>
</evidence>
<dbReference type="Pfam" id="PF05974">
    <property type="entry name" value="DUF892"/>
    <property type="match status" value="1"/>
</dbReference>
<comment type="caution">
    <text evidence="1">The sequence shown here is derived from an EMBL/GenBank/DDBJ whole genome shotgun (WGS) entry which is preliminary data.</text>
</comment>